<sequence>MVISGVTVLISNPHHPEYPSHFGLVQSFNENKWFFGPFIILTGVLLIWSSLRKKAKHYLGEVFMCPVCLNPIMGIDAANLKCPTCGRDLEPLKGFYDRHPELKEDD</sequence>
<protein>
    <submittedName>
        <fullName evidence="2">Uncharacterized protein</fullName>
    </submittedName>
</protein>
<dbReference type="AlphaFoldDB" id="B8F8U9"/>
<dbReference type="Proteomes" id="UP000000739">
    <property type="component" value="Chromosome"/>
</dbReference>
<organism evidence="2 3">
    <name type="scientific">Desulfatibacillum aliphaticivorans</name>
    <dbReference type="NCBI Taxonomy" id="218208"/>
    <lineage>
        <taxon>Bacteria</taxon>
        <taxon>Pseudomonadati</taxon>
        <taxon>Thermodesulfobacteriota</taxon>
        <taxon>Desulfobacteria</taxon>
        <taxon>Desulfobacterales</taxon>
        <taxon>Desulfatibacillaceae</taxon>
        <taxon>Desulfatibacillum</taxon>
    </lineage>
</organism>
<keyword evidence="1" id="KW-0472">Membrane</keyword>
<proteinExistence type="predicted"/>
<evidence type="ECO:0000313" key="2">
    <source>
        <dbReference type="EMBL" id="ACL01981.1"/>
    </source>
</evidence>
<dbReference type="HOGENOM" id="CLU_2218801_0_0_7"/>
<dbReference type="KEGG" id="dal:Dalk_0272"/>
<reference evidence="2 3" key="1">
    <citation type="journal article" date="2012" name="Environ. Microbiol.">
        <title>The genome sequence of Desulfatibacillum alkenivorans AK-01: a blueprint for anaerobic alkane oxidation.</title>
        <authorList>
            <person name="Callaghan A.V."/>
            <person name="Morris B.E."/>
            <person name="Pereira I.A."/>
            <person name="McInerney M.J."/>
            <person name="Austin R.N."/>
            <person name="Groves J.T."/>
            <person name="Kukor J.J."/>
            <person name="Suflita J.M."/>
            <person name="Young L.Y."/>
            <person name="Zylstra G.J."/>
            <person name="Wawrik B."/>
        </authorList>
    </citation>
    <scope>NUCLEOTIDE SEQUENCE [LARGE SCALE GENOMIC DNA]</scope>
    <source>
        <strain evidence="2 3">AK-01</strain>
    </source>
</reference>
<evidence type="ECO:0000313" key="3">
    <source>
        <dbReference type="Proteomes" id="UP000000739"/>
    </source>
</evidence>
<evidence type="ECO:0000256" key="1">
    <source>
        <dbReference type="SAM" id="Phobius"/>
    </source>
</evidence>
<keyword evidence="3" id="KW-1185">Reference proteome</keyword>
<keyword evidence="1" id="KW-1133">Transmembrane helix</keyword>
<gene>
    <name evidence="2" type="ordered locus">Dalk_0272</name>
</gene>
<dbReference type="EMBL" id="CP001322">
    <property type="protein sequence ID" value="ACL01981.1"/>
    <property type="molecule type" value="Genomic_DNA"/>
</dbReference>
<feature type="transmembrane region" description="Helical" evidence="1">
    <location>
        <begin position="33"/>
        <end position="51"/>
    </location>
</feature>
<accession>B8F8U9</accession>
<name>B8F8U9_DESAL</name>
<keyword evidence="1" id="KW-0812">Transmembrane</keyword>